<keyword evidence="7" id="KW-1185">Reference proteome</keyword>
<gene>
    <name evidence="6" type="ORF">CKO28_17685</name>
</gene>
<keyword evidence="3" id="KW-0808">Transferase</keyword>
<organism evidence="6 7">
    <name type="scientific">Rhodovibrio sodomensis</name>
    <dbReference type="NCBI Taxonomy" id="1088"/>
    <lineage>
        <taxon>Bacteria</taxon>
        <taxon>Pseudomonadati</taxon>
        <taxon>Pseudomonadota</taxon>
        <taxon>Alphaproteobacteria</taxon>
        <taxon>Rhodospirillales</taxon>
        <taxon>Rhodovibrionaceae</taxon>
        <taxon>Rhodovibrio</taxon>
    </lineage>
</organism>
<protein>
    <submittedName>
        <fullName evidence="6">SAM-dependent methyltransferase</fullName>
    </submittedName>
</protein>
<dbReference type="CDD" id="cd02440">
    <property type="entry name" value="AdoMet_MTases"/>
    <property type="match status" value="1"/>
</dbReference>
<dbReference type="InterPro" id="IPR029063">
    <property type="entry name" value="SAM-dependent_MTases_sf"/>
</dbReference>
<keyword evidence="4" id="KW-0949">S-adenosyl-L-methionine</keyword>
<dbReference type="InterPro" id="IPR003333">
    <property type="entry name" value="CMAS"/>
</dbReference>
<evidence type="ECO:0000256" key="1">
    <source>
        <dbReference type="ARBA" id="ARBA00010815"/>
    </source>
</evidence>
<evidence type="ECO:0000256" key="4">
    <source>
        <dbReference type="ARBA" id="ARBA00022691"/>
    </source>
</evidence>
<dbReference type="GO" id="GO:0032259">
    <property type="term" value="P:methylation"/>
    <property type="evidence" value="ECO:0007669"/>
    <property type="project" value="UniProtKB-KW"/>
</dbReference>
<dbReference type="PIRSF" id="PIRSF003085">
    <property type="entry name" value="CMAS"/>
    <property type="match status" value="1"/>
</dbReference>
<dbReference type="RefSeq" id="WP_200342216.1">
    <property type="nucleotide sequence ID" value="NZ_NRRL01000065.1"/>
</dbReference>
<evidence type="ECO:0000256" key="5">
    <source>
        <dbReference type="ARBA" id="ARBA00023098"/>
    </source>
</evidence>
<dbReference type="Gene3D" id="3.40.50.150">
    <property type="entry name" value="Vaccinia Virus protein VP39"/>
    <property type="match status" value="1"/>
</dbReference>
<evidence type="ECO:0000313" key="6">
    <source>
        <dbReference type="EMBL" id="MBK1669871.1"/>
    </source>
</evidence>
<keyword evidence="5" id="KW-0443">Lipid metabolism</keyword>
<dbReference type="Pfam" id="PF02353">
    <property type="entry name" value="CMAS"/>
    <property type="match status" value="1"/>
</dbReference>
<dbReference type="InterPro" id="IPR050723">
    <property type="entry name" value="CFA/CMAS"/>
</dbReference>
<dbReference type="PANTHER" id="PTHR43667:SF1">
    <property type="entry name" value="CYCLOPROPANE-FATTY-ACYL-PHOSPHOLIPID SYNTHASE"/>
    <property type="match status" value="1"/>
</dbReference>
<dbReference type="Proteomes" id="UP001296873">
    <property type="component" value="Unassembled WGS sequence"/>
</dbReference>
<comment type="caution">
    <text evidence="6">The sequence shown here is derived from an EMBL/GenBank/DDBJ whole genome shotgun (WGS) entry which is preliminary data.</text>
</comment>
<reference evidence="6 7" key="1">
    <citation type="journal article" date="2020" name="Microorganisms">
        <title>Osmotic Adaptation and Compatible Solute Biosynthesis of Phototrophic Bacteria as Revealed from Genome Analyses.</title>
        <authorList>
            <person name="Imhoff J.F."/>
            <person name="Rahn T."/>
            <person name="Kunzel S."/>
            <person name="Keller A."/>
            <person name="Neulinger S.C."/>
        </authorList>
    </citation>
    <scope>NUCLEOTIDE SEQUENCE [LARGE SCALE GENOMIC DNA]</scope>
    <source>
        <strain evidence="6 7">DSM 9895</strain>
    </source>
</reference>
<evidence type="ECO:0000256" key="3">
    <source>
        <dbReference type="ARBA" id="ARBA00022679"/>
    </source>
</evidence>
<keyword evidence="2 6" id="KW-0489">Methyltransferase</keyword>
<dbReference type="PANTHER" id="PTHR43667">
    <property type="entry name" value="CYCLOPROPANE-FATTY-ACYL-PHOSPHOLIPID SYNTHASE"/>
    <property type="match status" value="1"/>
</dbReference>
<dbReference type="SUPFAM" id="SSF53335">
    <property type="entry name" value="S-adenosyl-L-methionine-dependent methyltransferases"/>
    <property type="match status" value="1"/>
</dbReference>
<comment type="similarity">
    <text evidence="1">Belongs to the CFA/CMAS family.</text>
</comment>
<accession>A0ABS1DHC3</accession>
<name>A0ABS1DHC3_9PROT</name>
<dbReference type="GO" id="GO:0008168">
    <property type="term" value="F:methyltransferase activity"/>
    <property type="evidence" value="ECO:0007669"/>
    <property type="project" value="UniProtKB-KW"/>
</dbReference>
<proteinExistence type="inferred from homology"/>
<evidence type="ECO:0000256" key="2">
    <source>
        <dbReference type="ARBA" id="ARBA00022603"/>
    </source>
</evidence>
<evidence type="ECO:0000313" key="7">
    <source>
        <dbReference type="Proteomes" id="UP001296873"/>
    </source>
</evidence>
<sequence>MSETDRHIAAARGLFEQIARDLNAPFQVELWDGSRVALGANAGGNDAPALRIADAGVLRRLLRRPTLETVARLYAAGRLAVAGTDLMDFVERARRHRVKIRLGDLDKPALVKRAWPLLFAPDTGTRPTREYAGEATGRDQGKRDEKAFIQFHYDVSNAFYRLFLDSEMQYSCGYFTDWSNGIQRAQHDKLEMICRKLRLQPGDRFLDVGSGWGGLICHAARHHGVHAHGVTLSKTQYDWTLEKIAAEGLQDRVTVELKDYRELTGPYDKIASIGMYEHVGIQNYPAYFSHLHRLLADRGLLLNHGITRGAKKSARRFNRIRPENRLIRKYIFPGSELDHIGHSLSVMEAHRFQIHDVEGWREHYAQTTRLWYRALIDREQAARAEVGDETYRMWIAYLAGVSLSFQDGSLRIFQTLASKHKAKGPSGLPPTRADLYRA</sequence>
<dbReference type="EMBL" id="NRRL01000065">
    <property type="protein sequence ID" value="MBK1669871.1"/>
    <property type="molecule type" value="Genomic_DNA"/>
</dbReference>